<dbReference type="InterPro" id="IPR009297">
    <property type="entry name" value="DUF952"/>
</dbReference>
<gene>
    <name evidence="1" type="ORF">BDN70DRAFT_873072</name>
</gene>
<dbReference type="SUPFAM" id="SSF56399">
    <property type="entry name" value="ADP-ribosylation"/>
    <property type="match status" value="1"/>
</dbReference>
<dbReference type="Pfam" id="PF06108">
    <property type="entry name" value="DUF952"/>
    <property type="match status" value="1"/>
</dbReference>
<name>A0A9P5Z9G9_9AGAR</name>
<dbReference type="EMBL" id="MU155148">
    <property type="protein sequence ID" value="KAF9483948.1"/>
    <property type="molecule type" value="Genomic_DNA"/>
</dbReference>
<dbReference type="AlphaFoldDB" id="A0A9P5Z9G9"/>
<evidence type="ECO:0000313" key="2">
    <source>
        <dbReference type="Proteomes" id="UP000807469"/>
    </source>
</evidence>
<evidence type="ECO:0008006" key="3">
    <source>
        <dbReference type="Google" id="ProtNLM"/>
    </source>
</evidence>
<protein>
    <recommendedName>
        <fullName evidence="3">DUF952 domain protein</fullName>
    </recommendedName>
</protein>
<dbReference type="PANTHER" id="PTHR34129">
    <property type="entry name" value="BLR1139 PROTEIN"/>
    <property type="match status" value="1"/>
</dbReference>
<comment type="caution">
    <text evidence="1">The sequence shown here is derived from an EMBL/GenBank/DDBJ whole genome shotgun (WGS) entry which is preliminary data.</text>
</comment>
<accession>A0A9P5Z9G9</accession>
<keyword evidence="2" id="KW-1185">Reference proteome</keyword>
<proteinExistence type="predicted"/>
<dbReference type="Gene3D" id="3.20.170.20">
    <property type="entry name" value="Protein of unknown function DUF952"/>
    <property type="match status" value="1"/>
</dbReference>
<dbReference type="Proteomes" id="UP000807469">
    <property type="component" value="Unassembled WGS sequence"/>
</dbReference>
<dbReference type="OrthoDB" id="3335358at2759"/>
<dbReference type="PANTHER" id="PTHR34129:SF1">
    <property type="entry name" value="DUF952 DOMAIN-CONTAINING PROTEIN"/>
    <property type="match status" value="1"/>
</dbReference>
<reference evidence="1" key="1">
    <citation type="submission" date="2020-11" db="EMBL/GenBank/DDBJ databases">
        <authorList>
            <consortium name="DOE Joint Genome Institute"/>
            <person name="Ahrendt S."/>
            <person name="Riley R."/>
            <person name="Andreopoulos W."/>
            <person name="Labutti K."/>
            <person name="Pangilinan J."/>
            <person name="Ruiz-Duenas F.J."/>
            <person name="Barrasa J.M."/>
            <person name="Sanchez-Garcia M."/>
            <person name="Camarero S."/>
            <person name="Miyauchi S."/>
            <person name="Serrano A."/>
            <person name="Linde D."/>
            <person name="Babiker R."/>
            <person name="Drula E."/>
            <person name="Ayuso-Fernandez I."/>
            <person name="Pacheco R."/>
            <person name="Padilla G."/>
            <person name="Ferreira P."/>
            <person name="Barriuso J."/>
            <person name="Kellner H."/>
            <person name="Castanera R."/>
            <person name="Alfaro M."/>
            <person name="Ramirez L."/>
            <person name="Pisabarro A.G."/>
            <person name="Kuo A."/>
            <person name="Tritt A."/>
            <person name="Lipzen A."/>
            <person name="He G."/>
            <person name="Yan M."/>
            <person name="Ng V."/>
            <person name="Cullen D."/>
            <person name="Martin F."/>
            <person name="Rosso M.-N."/>
            <person name="Henrissat B."/>
            <person name="Hibbett D."/>
            <person name="Martinez A.T."/>
            <person name="Grigoriev I.V."/>
        </authorList>
    </citation>
    <scope>NUCLEOTIDE SEQUENCE</scope>
    <source>
        <strain evidence="1">CIRM-BRFM 674</strain>
    </source>
</reference>
<organism evidence="1 2">
    <name type="scientific">Pholiota conissans</name>
    <dbReference type="NCBI Taxonomy" id="109636"/>
    <lineage>
        <taxon>Eukaryota</taxon>
        <taxon>Fungi</taxon>
        <taxon>Dikarya</taxon>
        <taxon>Basidiomycota</taxon>
        <taxon>Agaricomycotina</taxon>
        <taxon>Agaricomycetes</taxon>
        <taxon>Agaricomycetidae</taxon>
        <taxon>Agaricales</taxon>
        <taxon>Agaricineae</taxon>
        <taxon>Strophariaceae</taxon>
        <taxon>Pholiota</taxon>
    </lineage>
</organism>
<sequence>MKAVPTYIYKIVPSRFPPPSPLPDALPVSDLDQRDGFIHLSTSLQVPGTLNRFFAEEDKVYILRIVYSSVESKIKWEDSKGKTAGGVGEPNMFPHLYNDLRLGKSEIESVVEWERKPNWDAAIEKATEDAWFIY</sequence>
<evidence type="ECO:0000313" key="1">
    <source>
        <dbReference type="EMBL" id="KAF9483948.1"/>
    </source>
</evidence>